<gene>
    <name evidence="2" type="ORF">C479_14918</name>
</gene>
<protein>
    <submittedName>
        <fullName evidence="2">Uncharacterized protein</fullName>
    </submittedName>
</protein>
<evidence type="ECO:0000256" key="1">
    <source>
        <dbReference type="SAM" id="MobiDB-lite"/>
    </source>
</evidence>
<keyword evidence="3" id="KW-1185">Reference proteome</keyword>
<sequence>MTPATGDNRDADESTLEAVTTAITDEVSESPGTDLQAVVTILQEAETVLEAIDVEALPEAVDADAIRDAIEFGEIPDALRGDESADAVSLRKVIQAIDLGRTLAAMDVNQVWEAKRSIEGATDELGGDRSDGDDDGLLGGMLDSAGIDGELVDTELVDTAAEELKDDVDIESGDLSAYQAVIQQQAIEGVDAFRDALLSTHGTFERIVETNRELMRRRDRQPNSRNPTAVSTLPTGRADVASVPNYATIPRTIRHSDGPTRSHIYGDRFRREREKRRENR</sequence>
<evidence type="ECO:0000313" key="2">
    <source>
        <dbReference type="EMBL" id="ELZ08641.1"/>
    </source>
</evidence>
<proteinExistence type="predicted"/>
<dbReference type="OrthoDB" id="214278at2157"/>
<comment type="caution">
    <text evidence="2">The sequence shown here is derived from an EMBL/GenBank/DDBJ whole genome shotgun (WGS) entry which is preliminary data.</text>
</comment>
<accession>M0BCJ6</accession>
<name>M0BCJ6_9EURY</name>
<dbReference type="PATRIC" id="fig|1227490.4.peg.3030"/>
<dbReference type="AlphaFoldDB" id="M0BCJ6"/>
<reference evidence="2 3" key="1">
    <citation type="journal article" date="2014" name="PLoS Genet.">
        <title>Phylogenetically driven sequencing of extremely halophilic archaea reveals strategies for static and dynamic osmo-response.</title>
        <authorList>
            <person name="Becker E.A."/>
            <person name="Seitzer P.M."/>
            <person name="Tritt A."/>
            <person name="Larsen D."/>
            <person name="Krusor M."/>
            <person name="Yao A.I."/>
            <person name="Wu D."/>
            <person name="Madern D."/>
            <person name="Eisen J.A."/>
            <person name="Darling A.E."/>
            <person name="Facciotti M.T."/>
        </authorList>
    </citation>
    <scope>NUCLEOTIDE SEQUENCE [LARGE SCALE GENOMIC DNA]</scope>
    <source>
        <strain evidence="2 3">JCM 14624</strain>
    </source>
</reference>
<evidence type="ECO:0000313" key="3">
    <source>
        <dbReference type="Proteomes" id="UP000011560"/>
    </source>
</evidence>
<dbReference type="RefSeq" id="WP_007704303.1">
    <property type="nucleotide sequence ID" value="NZ_AOIQ01000021.1"/>
</dbReference>
<feature type="compositionally biased region" description="Polar residues" evidence="1">
    <location>
        <begin position="223"/>
        <end position="234"/>
    </location>
</feature>
<organism evidence="2 3">
    <name type="scientific">Halovivax asiaticus JCM 14624</name>
    <dbReference type="NCBI Taxonomy" id="1227490"/>
    <lineage>
        <taxon>Archaea</taxon>
        <taxon>Methanobacteriati</taxon>
        <taxon>Methanobacteriota</taxon>
        <taxon>Stenosarchaea group</taxon>
        <taxon>Halobacteria</taxon>
        <taxon>Halobacteriales</taxon>
        <taxon>Natrialbaceae</taxon>
        <taxon>Halovivax</taxon>
    </lineage>
</organism>
<feature type="region of interest" description="Disordered" evidence="1">
    <location>
        <begin position="216"/>
        <end position="280"/>
    </location>
</feature>
<dbReference type="STRING" id="1227490.C479_14918"/>
<feature type="compositionally biased region" description="Basic and acidic residues" evidence="1">
    <location>
        <begin position="254"/>
        <end position="280"/>
    </location>
</feature>
<dbReference type="Proteomes" id="UP000011560">
    <property type="component" value="Unassembled WGS sequence"/>
</dbReference>
<dbReference type="EMBL" id="AOIQ01000021">
    <property type="protein sequence ID" value="ELZ08641.1"/>
    <property type="molecule type" value="Genomic_DNA"/>
</dbReference>